<dbReference type="InterPro" id="IPR036457">
    <property type="entry name" value="PPM-type-like_dom_sf"/>
</dbReference>
<feature type="domain" description="Response regulatory" evidence="3">
    <location>
        <begin position="3"/>
        <end position="119"/>
    </location>
</feature>
<dbReference type="InterPro" id="IPR052016">
    <property type="entry name" value="Bact_Sigma-Reg"/>
</dbReference>
<reference evidence="4 5" key="1">
    <citation type="submission" date="2022-04" db="EMBL/GenBank/DDBJ databases">
        <title>Positive selection, recombination, and allopatry shape intraspecific diversity of widespread and dominant cyanobacteria.</title>
        <authorList>
            <person name="Wei J."/>
            <person name="Shu W."/>
            <person name="Hu C."/>
        </authorList>
    </citation>
    <scope>NUCLEOTIDE SEQUENCE [LARGE SCALE GENOMIC DNA]</scope>
    <source>
        <strain evidence="4 5">AS-A4</strain>
    </source>
</reference>
<dbReference type="PANTHER" id="PTHR43156">
    <property type="entry name" value="STAGE II SPORULATION PROTEIN E-RELATED"/>
    <property type="match status" value="1"/>
</dbReference>
<dbReference type="Pfam" id="PF00072">
    <property type="entry name" value="Response_reg"/>
    <property type="match status" value="1"/>
</dbReference>
<dbReference type="Pfam" id="PF07228">
    <property type="entry name" value="SpoIIE"/>
    <property type="match status" value="1"/>
</dbReference>
<gene>
    <name evidence="4" type="ORF">NDI38_02070</name>
</gene>
<dbReference type="SMART" id="SM00448">
    <property type="entry name" value="REC"/>
    <property type="match status" value="1"/>
</dbReference>
<evidence type="ECO:0000313" key="4">
    <source>
        <dbReference type="EMBL" id="MEP1057205.1"/>
    </source>
</evidence>
<dbReference type="Gene3D" id="3.60.40.10">
    <property type="entry name" value="PPM-type phosphatase domain"/>
    <property type="match status" value="1"/>
</dbReference>
<organism evidence="4 5">
    <name type="scientific">Stenomitos frigidus AS-A4</name>
    <dbReference type="NCBI Taxonomy" id="2933935"/>
    <lineage>
        <taxon>Bacteria</taxon>
        <taxon>Bacillati</taxon>
        <taxon>Cyanobacteriota</taxon>
        <taxon>Cyanophyceae</taxon>
        <taxon>Leptolyngbyales</taxon>
        <taxon>Leptolyngbyaceae</taxon>
        <taxon>Stenomitos</taxon>
    </lineage>
</organism>
<dbReference type="InterPro" id="IPR001932">
    <property type="entry name" value="PPM-type_phosphatase-like_dom"/>
</dbReference>
<dbReference type="InterPro" id="IPR001789">
    <property type="entry name" value="Sig_transdc_resp-reg_receiver"/>
</dbReference>
<protein>
    <submittedName>
        <fullName evidence="4">SpoIIE family protein phosphatase</fullName>
    </submittedName>
</protein>
<dbReference type="SUPFAM" id="SSF52172">
    <property type="entry name" value="CheY-like"/>
    <property type="match status" value="1"/>
</dbReference>
<dbReference type="SMART" id="SM00331">
    <property type="entry name" value="PP2C_SIG"/>
    <property type="match status" value="1"/>
</dbReference>
<dbReference type="Gene3D" id="3.40.50.2300">
    <property type="match status" value="1"/>
</dbReference>
<dbReference type="Proteomes" id="UP001476950">
    <property type="component" value="Unassembled WGS sequence"/>
</dbReference>
<comment type="caution">
    <text evidence="4">The sequence shown here is derived from an EMBL/GenBank/DDBJ whole genome shotgun (WGS) entry which is preliminary data.</text>
</comment>
<keyword evidence="5" id="KW-1185">Reference proteome</keyword>
<keyword evidence="2" id="KW-0597">Phosphoprotein</keyword>
<dbReference type="RefSeq" id="WP_190454116.1">
    <property type="nucleotide sequence ID" value="NZ_JAMPLM010000001.1"/>
</dbReference>
<dbReference type="PROSITE" id="PS50110">
    <property type="entry name" value="RESPONSE_REGULATORY"/>
    <property type="match status" value="1"/>
</dbReference>
<dbReference type="InterPro" id="IPR011006">
    <property type="entry name" value="CheY-like_superfamily"/>
</dbReference>
<accession>A0ABV0KDD6</accession>
<dbReference type="PANTHER" id="PTHR43156:SF2">
    <property type="entry name" value="STAGE II SPORULATION PROTEIN E"/>
    <property type="match status" value="1"/>
</dbReference>
<evidence type="ECO:0000256" key="2">
    <source>
        <dbReference type="PROSITE-ProRule" id="PRU00169"/>
    </source>
</evidence>
<name>A0ABV0KDD6_9CYAN</name>
<evidence type="ECO:0000259" key="3">
    <source>
        <dbReference type="PROSITE" id="PS50110"/>
    </source>
</evidence>
<evidence type="ECO:0000256" key="1">
    <source>
        <dbReference type="ARBA" id="ARBA00022801"/>
    </source>
</evidence>
<evidence type="ECO:0000313" key="5">
    <source>
        <dbReference type="Proteomes" id="UP001476950"/>
    </source>
</evidence>
<dbReference type="SUPFAM" id="SSF81606">
    <property type="entry name" value="PP2C-like"/>
    <property type="match status" value="1"/>
</dbReference>
<keyword evidence="1" id="KW-0378">Hydrolase</keyword>
<dbReference type="CDD" id="cd17574">
    <property type="entry name" value="REC_OmpR"/>
    <property type="match status" value="1"/>
</dbReference>
<sequence>MAQILVIDDDPTTQVILKKILKDQGHNVAVANNGLEGIRQARELRPSLIICDWLMPLIDGLEVCRQLKTDSDLANIFFILLTSRGAIEDRVHGLDNGADDFLAKPVDLNELKARVRAGLRLQQANQDLQTQKNLLEAAFSEAAEYVRSLLPAPLEGSIAIDSRFVPSQHLGGDCFDYYWLDPEYLAIYLLDVSGHGLGAALPSVSVLNMLRAQSMGDVNFYQPSHVLTALNEAFQMDSQNAKYFTIWYGVYNQTKQQLVYSSAGHPPAILLHDSTDQGIQVTHLKTTGMPIGLFPDTRFTDQRCDIDEASVLYVFSDGLYEFFQGDELWGFDAFAALLVDDRAAIEAHGLDHILNRIHTLNNQAALDDDLSLLRIRFGAS</sequence>
<feature type="modified residue" description="4-aspartylphosphate" evidence="2">
    <location>
        <position position="52"/>
    </location>
</feature>
<proteinExistence type="predicted"/>
<dbReference type="EMBL" id="JAMPLM010000001">
    <property type="protein sequence ID" value="MEP1057205.1"/>
    <property type="molecule type" value="Genomic_DNA"/>
</dbReference>